<proteinExistence type="predicted"/>
<keyword evidence="1 3" id="KW-0378">Hydrolase</keyword>
<dbReference type="RefSeq" id="WP_176901052.1">
    <property type="nucleotide sequence ID" value="NZ_JABKAV010000068.1"/>
</dbReference>
<organism evidence="3 4">
    <name type="scientific">Hymenobacter terrestris</name>
    <dbReference type="NCBI Taxonomy" id="2748310"/>
    <lineage>
        <taxon>Bacteria</taxon>
        <taxon>Pseudomonadati</taxon>
        <taxon>Bacteroidota</taxon>
        <taxon>Cytophagia</taxon>
        <taxon>Cytophagales</taxon>
        <taxon>Hymenobacteraceae</taxon>
        <taxon>Hymenobacter</taxon>
    </lineage>
</organism>
<evidence type="ECO:0000313" key="4">
    <source>
        <dbReference type="Proteomes" id="UP000626554"/>
    </source>
</evidence>
<dbReference type="PANTHER" id="PTHR48081">
    <property type="entry name" value="AB HYDROLASE SUPERFAMILY PROTEIN C4A8.06C"/>
    <property type="match status" value="1"/>
</dbReference>
<sequence length="318" mass="34126">MDTIHLVDPELARALAGISTPTLTAELLPANRLAIAKFQATAPPGPGVSVEERFLSRPDGSDLRVLVYAPAAPTRTGGLLWFHGGGMVRGTADQYEAQSRFFAHRLGCVVVVLDYRLAPEDPYPAGLEDGYQALQWLHEAADELQLPRTRIAVAGESGGGCLAAALALYARDHGGPAISAQFLQNPMLDDRTGTPADPDPLPMVGEFLWTAASNRFAWGAVLGHAPGTLPPPVYAAPGRVEGLAGLPPSYFFIGDLDLFVGENLRFVQNLLRNGVPTELHLYAGAYHGFMRFSTGASITQRAEQDFWGALERHFRAAS</sequence>
<dbReference type="Proteomes" id="UP000626554">
    <property type="component" value="Unassembled WGS sequence"/>
</dbReference>
<keyword evidence="4" id="KW-1185">Reference proteome</keyword>
<accession>A0ABX2Q5R2</accession>
<dbReference type="GO" id="GO:0016787">
    <property type="term" value="F:hydrolase activity"/>
    <property type="evidence" value="ECO:0007669"/>
    <property type="project" value="UniProtKB-KW"/>
</dbReference>
<dbReference type="InterPro" id="IPR029058">
    <property type="entry name" value="AB_hydrolase_fold"/>
</dbReference>
<dbReference type="SUPFAM" id="SSF53474">
    <property type="entry name" value="alpha/beta-Hydrolases"/>
    <property type="match status" value="1"/>
</dbReference>
<dbReference type="Pfam" id="PF07859">
    <property type="entry name" value="Abhydrolase_3"/>
    <property type="match status" value="1"/>
</dbReference>
<dbReference type="InterPro" id="IPR050300">
    <property type="entry name" value="GDXG_lipolytic_enzyme"/>
</dbReference>
<name>A0ABX2Q5R2_9BACT</name>
<feature type="domain" description="Alpha/beta hydrolase fold-3" evidence="2">
    <location>
        <begin position="79"/>
        <end position="290"/>
    </location>
</feature>
<comment type="caution">
    <text evidence="3">The sequence shown here is derived from an EMBL/GenBank/DDBJ whole genome shotgun (WGS) entry which is preliminary data.</text>
</comment>
<dbReference type="Gene3D" id="3.40.50.1820">
    <property type="entry name" value="alpha/beta hydrolase"/>
    <property type="match status" value="1"/>
</dbReference>
<evidence type="ECO:0000256" key="1">
    <source>
        <dbReference type="ARBA" id="ARBA00022801"/>
    </source>
</evidence>
<protein>
    <submittedName>
        <fullName evidence="3">Alpha/beta hydrolase</fullName>
    </submittedName>
</protein>
<dbReference type="InterPro" id="IPR013094">
    <property type="entry name" value="AB_hydrolase_3"/>
</dbReference>
<evidence type="ECO:0000259" key="2">
    <source>
        <dbReference type="Pfam" id="PF07859"/>
    </source>
</evidence>
<dbReference type="EMBL" id="JABKAV010000068">
    <property type="protein sequence ID" value="NVO86318.1"/>
    <property type="molecule type" value="Genomic_DNA"/>
</dbReference>
<evidence type="ECO:0000313" key="3">
    <source>
        <dbReference type="EMBL" id="NVO86318.1"/>
    </source>
</evidence>
<reference evidence="3 4" key="1">
    <citation type="submission" date="2020-05" db="EMBL/GenBank/DDBJ databases">
        <title>Hymenobacter terrestris sp. nov. and Hymenobacter lapidiphilus sp. nov., isolated from regoliths in Antarctica.</title>
        <authorList>
            <person name="Sedlacek I."/>
            <person name="Pantucek R."/>
            <person name="Zeman M."/>
            <person name="Holochova P."/>
            <person name="Kralova S."/>
            <person name="Stankova E."/>
            <person name="Sedo O."/>
            <person name="Micenkova L."/>
            <person name="Svec P."/>
            <person name="Gupta V."/>
            <person name="Sood U."/>
            <person name="Korpole U.S."/>
            <person name="Lal R."/>
        </authorList>
    </citation>
    <scope>NUCLEOTIDE SEQUENCE [LARGE SCALE GENOMIC DNA]</scope>
    <source>
        <strain evidence="3 4">P5252</strain>
    </source>
</reference>
<gene>
    <name evidence="3" type="ORF">HW556_15640</name>
</gene>
<dbReference type="PANTHER" id="PTHR48081:SF8">
    <property type="entry name" value="ALPHA_BETA HYDROLASE FOLD-3 DOMAIN-CONTAINING PROTEIN-RELATED"/>
    <property type="match status" value="1"/>
</dbReference>